<comment type="caution">
    <text evidence="1">The sequence shown here is derived from an EMBL/GenBank/DDBJ whole genome shotgun (WGS) entry which is preliminary data.</text>
</comment>
<protein>
    <submittedName>
        <fullName evidence="1">2274_t:CDS:1</fullName>
    </submittedName>
</protein>
<feature type="non-terminal residue" evidence="1">
    <location>
        <position position="187"/>
    </location>
</feature>
<gene>
    <name evidence="1" type="ORF">SPELUC_LOCUS11165</name>
</gene>
<dbReference type="Proteomes" id="UP000789366">
    <property type="component" value="Unassembled WGS sequence"/>
</dbReference>
<accession>A0ACA9PE08</accession>
<evidence type="ECO:0000313" key="2">
    <source>
        <dbReference type="Proteomes" id="UP000789366"/>
    </source>
</evidence>
<keyword evidence="2" id="KW-1185">Reference proteome</keyword>
<evidence type="ECO:0000313" key="1">
    <source>
        <dbReference type="EMBL" id="CAG8698859.1"/>
    </source>
</evidence>
<proteinExistence type="predicted"/>
<name>A0ACA9PE08_9GLOM</name>
<reference evidence="1" key="1">
    <citation type="submission" date="2021-06" db="EMBL/GenBank/DDBJ databases">
        <authorList>
            <person name="Kallberg Y."/>
            <person name="Tangrot J."/>
            <person name="Rosling A."/>
        </authorList>
    </citation>
    <scope>NUCLEOTIDE SEQUENCE</scope>
    <source>
        <strain evidence="1">28 12/20/2015</strain>
    </source>
</reference>
<sequence length="187" mass="21728">MELRLRMVKDHVSAVDYSYPWNYIFAWLWTTSPLKTGHIDNFWLRSLPGLKSNNVRENGKINAENIFLSCNLSCDGVQFAGTGNIIQRHKQPYKVHEQSGVDEPPSRLRKRNHSTNYAESSSREEMNSDYEEKSKRVKNEPIRSLNESSSSFPKLPDDDENDESESEAITRKLNKLKRRLEAQPRND</sequence>
<organism evidence="1 2">
    <name type="scientific">Cetraspora pellucida</name>
    <dbReference type="NCBI Taxonomy" id="1433469"/>
    <lineage>
        <taxon>Eukaryota</taxon>
        <taxon>Fungi</taxon>
        <taxon>Fungi incertae sedis</taxon>
        <taxon>Mucoromycota</taxon>
        <taxon>Glomeromycotina</taxon>
        <taxon>Glomeromycetes</taxon>
        <taxon>Diversisporales</taxon>
        <taxon>Gigasporaceae</taxon>
        <taxon>Cetraspora</taxon>
    </lineage>
</organism>
<dbReference type="EMBL" id="CAJVPW010022820">
    <property type="protein sequence ID" value="CAG8698859.1"/>
    <property type="molecule type" value="Genomic_DNA"/>
</dbReference>